<dbReference type="InterPro" id="IPR055281">
    <property type="entry name" value="GIR1-2/SIED1"/>
</dbReference>
<feature type="region of interest" description="Disordered" evidence="1">
    <location>
        <begin position="176"/>
        <end position="195"/>
    </location>
</feature>
<sequence length="241" mass="26681">MENLALLICFLVSTFHNLITMVETLSWVAVDENGEICIDEQQFHLPRRGWERSLDIKSGVMYLKRMTTEERAPSLRSNAGERGEKRRKAVSGEHGENVHVGLQLTLSIPNSHETGCSRHVSATISPETKGVHKISSTTAENTADTMEGIEENRSVRASDVVENSVRFHSVTVDAGISKEQSASSNLPRDHPERSAIDSDKSCIRAAGCPHCFMYVLPSRSNPNCPKCKSSILVDLSPFTFR</sequence>
<keyword evidence="5" id="KW-1185">Reference proteome</keyword>
<proteinExistence type="predicted"/>
<dbReference type="PANTHER" id="PTHR33177">
    <property type="entry name" value="PUTATIVE-RELATED"/>
    <property type="match status" value="1"/>
</dbReference>
<dbReference type="Proteomes" id="UP000825935">
    <property type="component" value="Chromosome 31"/>
</dbReference>
<evidence type="ECO:0000313" key="4">
    <source>
        <dbReference type="EMBL" id="KAH7289129.1"/>
    </source>
</evidence>
<feature type="region of interest" description="Disordered" evidence="1">
    <location>
        <begin position="68"/>
        <end position="94"/>
    </location>
</feature>
<evidence type="ECO:0000259" key="3">
    <source>
        <dbReference type="Pfam" id="PF24747"/>
    </source>
</evidence>
<dbReference type="PANTHER" id="PTHR33177:SF74">
    <property type="entry name" value="PROTEIN GL2-INTERACTING REPRESSOR 1"/>
    <property type="match status" value="1"/>
</dbReference>
<dbReference type="Pfam" id="PF24747">
    <property type="entry name" value="Zn-ribbon_GIR1"/>
    <property type="match status" value="1"/>
</dbReference>
<feature type="domain" description="GIR1-like zinc ribbon" evidence="3">
    <location>
        <begin position="207"/>
        <end position="234"/>
    </location>
</feature>
<keyword evidence="2" id="KW-0732">Signal</keyword>
<comment type="caution">
    <text evidence="4">The sequence shown here is derived from an EMBL/GenBank/DDBJ whole genome shotgun (WGS) entry which is preliminary data.</text>
</comment>
<name>A0A8T2QYG4_CERRI</name>
<gene>
    <name evidence="4" type="ORF">KP509_31G059500</name>
</gene>
<reference evidence="4" key="1">
    <citation type="submission" date="2021-08" db="EMBL/GenBank/DDBJ databases">
        <title>WGS assembly of Ceratopteris richardii.</title>
        <authorList>
            <person name="Marchant D.B."/>
            <person name="Chen G."/>
            <person name="Jenkins J."/>
            <person name="Shu S."/>
            <person name="Leebens-Mack J."/>
            <person name="Grimwood J."/>
            <person name="Schmutz J."/>
            <person name="Soltis P."/>
            <person name="Soltis D."/>
            <person name="Chen Z.-H."/>
        </authorList>
    </citation>
    <scope>NUCLEOTIDE SEQUENCE</scope>
    <source>
        <strain evidence="4">Whitten #5841</strain>
        <tissue evidence="4">Leaf</tissue>
    </source>
</reference>
<evidence type="ECO:0000256" key="2">
    <source>
        <dbReference type="SAM" id="SignalP"/>
    </source>
</evidence>
<evidence type="ECO:0000256" key="1">
    <source>
        <dbReference type="SAM" id="MobiDB-lite"/>
    </source>
</evidence>
<dbReference type="InterPro" id="IPR056440">
    <property type="entry name" value="Zn-ribbon_GIR1"/>
</dbReference>
<accession>A0A8T2QYG4</accession>
<feature type="chain" id="PRO_5035805334" description="GIR1-like zinc ribbon domain-containing protein" evidence="2">
    <location>
        <begin position="25"/>
        <end position="241"/>
    </location>
</feature>
<evidence type="ECO:0000313" key="5">
    <source>
        <dbReference type="Proteomes" id="UP000825935"/>
    </source>
</evidence>
<feature type="signal peptide" evidence="2">
    <location>
        <begin position="1"/>
        <end position="24"/>
    </location>
</feature>
<dbReference type="OrthoDB" id="1930194at2759"/>
<protein>
    <recommendedName>
        <fullName evidence="3">GIR1-like zinc ribbon domain-containing protein</fullName>
    </recommendedName>
</protein>
<dbReference type="EMBL" id="CM035436">
    <property type="protein sequence ID" value="KAH7289129.1"/>
    <property type="molecule type" value="Genomic_DNA"/>
</dbReference>
<dbReference type="AlphaFoldDB" id="A0A8T2QYG4"/>
<organism evidence="4 5">
    <name type="scientific">Ceratopteris richardii</name>
    <name type="common">Triangle waterfern</name>
    <dbReference type="NCBI Taxonomy" id="49495"/>
    <lineage>
        <taxon>Eukaryota</taxon>
        <taxon>Viridiplantae</taxon>
        <taxon>Streptophyta</taxon>
        <taxon>Embryophyta</taxon>
        <taxon>Tracheophyta</taxon>
        <taxon>Polypodiopsida</taxon>
        <taxon>Polypodiidae</taxon>
        <taxon>Polypodiales</taxon>
        <taxon>Pteridineae</taxon>
        <taxon>Pteridaceae</taxon>
        <taxon>Parkerioideae</taxon>
        <taxon>Ceratopteris</taxon>
    </lineage>
</organism>